<keyword evidence="4 11" id="KW-0812">Transmembrane</keyword>
<dbReference type="RefSeq" id="WP_170077571.1">
    <property type="nucleotide sequence ID" value="NZ_JABAFA010000021.1"/>
</dbReference>
<evidence type="ECO:0000256" key="8">
    <source>
        <dbReference type="ARBA" id="ARBA00029447"/>
    </source>
</evidence>
<evidence type="ECO:0000256" key="7">
    <source>
        <dbReference type="ARBA" id="ARBA00023224"/>
    </source>
</evidence>
<evidence type="ECO:0000256" key="4">
    <source>
        <dbReference type="ARBA" id="ARBA00022692"/>
    </source>
</evidence>
<evidence type="ECO:0000256" key="5">
    <source>
        <dbReference type="ARBA" id="ARBA00022989"/>
    </source>
</evidence>
<dbReference type="Proteomes" id="UP000543804">
    <property type="component" value="Unassembled WGS sequence"/>
</dbReference>
<feature type="domain" description="Methyl-accepting transducer" evidence="12">
    <location>
        <begin position="385"/>
        <end position="656"/>
    </location>
</feature>
<dbReference type="Pfam" id="PF00672">
    <property type="entry name" value="HAMP"/>
    <property type="match status" value="1"/>
</dbReference>
<keyword evidence="15" id="KW-1185">Reference proteome</keyword>
<sequence>MQFNSLKTKFLAALLPLFIGSFIVFFAVSYYMSSSALKSDADDMAKRTGQVAALQIEERFQRSVMTVKGLVHDKAIIHGDRAQREAALAAMKEKEGEDFAMFAFSDVDGHAFSDKGVDMDRTTRGYIKQVRETKQPCITGPSVSGTSGKLITIIAYPVLDEQEQLVGIVYGTIELDSINSLVGDIKFFDTGRVYVADEDGLTVAYAQQPEDVGKMDLTQTETNGKTIDQKLVDGFKEAAGSKQQVVTQYRTSKGVDSFAVMTPVDLGYRHWVAVAVAPLSEVEASASTLMKTMLGLALLMLIIVSAVIVYISERLSKPVRTLRDECELINSGDLTKRPLCLDTTDELGALAHGFSDMRHTMRDLITGITKNAERVSASSEELTAAAQQTAEASTSVATSVVDIAEGIGKQSESITATTATVKEISEQTENVANNASAIAIVTAQTVEAVKHGQAAIQDIVTAMGDINDGTGTVQNTIAKLAKQSDEISKIVDVITGIAEQTNLLALNAAIEAARAGEAGRGFAVVADEVRKLAEESGASATKIAELVATIQTDMKEAVEASAQSSQSVEGSRQSVKEADEIFTSIQLQIEALAGGIQDVSNSIQTISEGTKSMKEEMESIAAISHENASRTQSVSATTEEQSASSEEIAASTRNLSQLAEDLQGEVHKFKV</sequence>
<comment type="caution">
    <text evidence="14">The sequence shown here is derived from an EMBL/GenBank/DDBJ whole genome shotgun (WGS) entry which is preliminary data.</text>
</comment>
<dbReference type="SUPFAM" id="SSF58104">
    <property type="entry name" value="Methyl-accepting chemotaxis protein (MCP) signaling domain"/>
    <property type="match status" value="1"/>
</dbReference>
<dbReference type="CDD" id="cd11386">
    <property type="entry name" value="MCP_signal"/>
    <property type="match status" value="1"/>
</dbReference>
<evidence type="ECO:0000313" key="15">
    <source>
        <dbReference type="Proteomes" id="UP000543804"/>
    </source>
</evidence>
<gene>
    <name evidence="14" type="ORF">HF878_06740</name>
</gene>
<evidence type="ECO:0000256" key="1">
    <source>
        <dbReference type="ARBA" id="ARBA00004651"/>
    </source>
</evidence>
<evidence type="ECO:0000256" key="11">
    <source>
        <dbReference type="SAM" id="Phobius"/>
    </source>
</evidence>
<keyword evidence="7 9" id="KW-0807">Transducer</keyword>
<organism evidence="14 15">
    <name type="scientific">Selenomonas bovis</name>
    <dbReference type="NCBI Taxonomy" id="416586"/>
    <lineage>
        <taxon>Bacteria</taxon>
        <taxon>Bacillati</taxon>
        <taxon>Bacillota</taxon>
        <taxon>Negativicutes</taxon>
        <taxon>Selenomonadales</taxon>
        <taxon>Selenomonadaceae</taxon>
        <taxon>Selenomonas</taxon>
    </lineage>
</organism>
<evidence type="ECO:0000256" key="10">
    <source>
        <dbReference type="SAM" id="MobiDB-lite"/>
    </source>
</evidence>
<dbReference type="SMART" id="SM00304">
    <property type="entry name" value="HAMP"/>
    <property type="match status" value="1"/>
</dbReference>
<dbReference type="InterPro" id="IPR003660">
    <property type="entry name" value="HAMP_dom"/>
</dbReference>
<evidence type="ECO:0000259" key="13">
    <source>
        <dbReference type="PROSITE" id="PS50885"/>
    </source>
</evidence>
<keyword evidence="3" id="KW-0145">Chemotaxis</keyword>
<evidence type="ECO:0000256" key="9">
    <source>
        <dbReference type="PROSITE-ProRule" id="PRU00284"/>
    </source>
</evidence>
<feature type="compositionally biased region" description="Low complexity" evidence="10">
    <location>
        <begin position="633"/>
        <end position="652"/>
    </location>
</feature>
<dbReference type="Pfam" id="PF00015">
    <property type="entry name" value="MCPsignal"/>
    <property type="match status" value="1"/>
</dbReference>
<feature type="domain" description="HAMP" evidence="13">
    <location>
        <begin position="313"/>
        <end position="366"/>
    </location>
</feature>
<dbReference type="GO" id="GO:0005886">
    <property type="term" value="C:plasma membrane"/>
    <property type="evidence" value="ECO:0007669"/>
    <property type="project" value="UniProtKB-SubCell"/>
</dbReference>
<dbReference type="EMBL" id="JABAFA010000021">
    <property type="protein sequence ID" value="NMD99169.1"/>
    <property type="molecule type" value="Genomic_DNA"/>
</dbReference>
<keyword evidence="2" id="KW-1003">Cell membrane</keyword>
<feature type="region of interest" description="Disordered" evidence="10">
    <location>
        <begin position="625"/>
        <end position="652"/>
    </location>
</feature>
<comment type="similarity">
    <text evidence="8">Belongs to the methyl-accepting chemotaxis (MCP) protein family.</text>
</comment>
<evidence type="ECO:0000256" key="6">
    <source>
        <dbReference type="ARBA" id="ARBA00023136"/>
    </source>
</evidence>
<keyword evidence="5 11" id="KW-1133">Transmembrane helix</keyword>
<dbReference type="PROSITE" id="PS50885">
    <property type="entry name" value="HAMP"/>
    <property type="match status" value="1"/>
</dbReference>
<dbReference type="InterPro" id="IPR029151">
    <property type="entry name" value="Sensor-like_sf"/>
</dbReference>
<dbReference type="SMART" id="SM00283">
    <property type="entry name" value="MA"/>
    <property type="match status" value="1"/>
</dbReference>
<evidence type="ECO:0000313" key="14">
    <source>
        <dbReference type="EMBL" id="NMD99169.1"/>
    </source>
</evidence>
<feature type="transmembrane region" description="Helical" evidence="11">
    <location>
        <begin position="12"/>
        <end position="32"/>
    </location>
</feature>
<dbReference type="PANTHER" id="PTHR32089">
    <property type="entry name" value="METHYL-ACCEPTING CHEMOTAXIS PROTEIN MCPB"/>
    <property type="match status" value="1"/>
</dbReference>
<dbReference type="Pfam" id="PF02743">
    <property type="entry name" value="dCache_1"/>
    <property type="match status" value="1"/>
</dbReference>
<accession>A0A848B4H2</accession>
<dbReference type="InterPro" id="IPR033479">
    <property type="entry name" value="dCache_1"/>
</dbReference>
<feature type="transmembrane region" description="Helical" evidence="11">
    <location>
        <begin position="293"/>
        <end position="311"/>
    </location>
</feature>
<keyword evidence="6 11" id="KW-0472">Membrane</keyword>
<dbReference type="AlphaFoldDB" id="A0A848B4H2"/>
<dbReference type="SUPFAM" id="SSF103190">
    <property type="entry name" value="Sensory domain-like"/>
    <property type="match status" value="1"/>
</dbReference>
<protein>
    <submittedName>
        <fullName evidence="14">Methyl-accepting chemotaxis protein</fullName>
    </submittedName>
</protein>
<dbReference type="InterPro" id="IPR004089">
    <property type="entry name" value="MCPsignal_dom"/>
</dbReference>
<dbReference type="CDD" id="cd18773">
    <property type="entry name" value="PDC1_HK_sensor"/>
    <property type="match status" value="1"/>
</dbReference>
<dbReference type="CDD" id="cd06225">
    <property type="entry name" value="HAMP"/>
    <property type="match status" value="1"/>
</dbReference>
<reference evidence="14 15" key="1">
    <citation type="submission" date="2020-04" db="EMBL/GenBank/DDBJ databases">
        <authorList>
            <person name="Hitch T.C.A."/>
            <person name="Wylensek D."/>
            <person name="Clavel T."/>
        </authorList>
    </citation>
    <scope>NUCLEOTIDE SEQUENCE [LARGE SCALE GENOMIC DNA]</scope>
    <source>
        <strain evidence="14 15">PG-130-P53-12</strain>
    </source>
</reference>
<proteinExistence type="inferred from homology"/>
<dbReference type="GO" id="GO:0007165">
    <property type="term" value="P:signal transduction"/>
    <property type="evidence" value="ECO:0007669"/>
    <property type="project" value="UniProtKB-KW"/>
</dbReference>
<dbReference type="PANTHER" id="PTHR32089:SF112">
    <property type="entry name" value="LYSOZYME-LIKE PROTEIN-RELATED"/>
    <property type="match status" value="1"/>
</dbReference>
<evidence type="ECO:0000259" key="12">
    <source>
        <dbReference type="PROSITE" id="PS50111"/>
    </source>
</evidence>
<evidence type="ECO:0000256" key="3">
    <source>
        <dbReference type="ARBA" id="ARBA00022500"/>
    </source>
</evidence>
<dbReference type="Gene3D" id="1.10.287.950">
    <property type="entry name" value="Methyl-accepting chemotaxis protein"/>
    <property type="match status" value="1"/>
</dbReference>
<dbReference type="PROSITE" id="PS50111">
    <property type="entry name" value="CHEMOTAXIS_TRANSDUC_2"/>
    <property type="match status" value="1"/>
</dbReference>
<dbReference type="GO" id="GO:0006935">
    <property type="term" value="P:chemotaxis"/>
    <property type="evidence" value="ECO:0007669"/>
    <property type="project" value="UniProtKB-KW"/>
</dbReference>
<dbReference type="Gene3D" id="3.30.450.20">
    <property type="entry name" value="PAS domain"/>
    <property type="match status" value="1"/>
</dbReference>
<evidence type="ECO:0000256" key="2">
    <source>
        <dbReference type="ARBA" id="ARBA00022475"/>
    </source>
</evidence>
<comment type="subcellular location">
    <subcellularLocation>
        <location evidence="1">Cell membrane</location>
        <topology evidence="1">Multi-pass membrane protein</topology>
    </subcellularLocation>
</comment>
<name>A0A848B4H2_9FIRM</name>